<organism evidence="4 5">
    <name type="scientific">Halomarina salina</name>
    <dbReference type="NCBI Taxonomy" id="1872699"/>
    <lineage>
        <taxon>Archaea</taxon>
        <taxon>Methanobacteriati</taxon>
        <taxon>Methanobacteriota</taxon>
        <taxon>Stenosarchaea group</taxon>
        <taxon>Halobacteria</taxon>
        <taxon>Halobacteriales</taxon>
        <taxon>Natronomonadaceae</taxon>
        <taxon>Halomarina</taxon>
    </lineage>
</organism>
<name>A0ABD5RK21_9EURY</name>
<dbReference type="InterPro" id="IPR006311">
    <property type="entry name" value="TAT_signal"/>
</dbReference>
<dbReference type="EMBL" id="JBHSQH010000001">
    <property type="protein sequence ID" value="MFC5970962.1"/>
    <property type="molecule type" value="Genomic_DNA"/>
</dbReference>
<evidence type="ECO:0000259" key="3">
    <source>
        <dbReference type="Pfam" id="PF11611"/>
    </source>
</evidence>
<dbReference type="InterPro" id="IPR029051">
    <property type="entry name" value="DUF4352"/>
</dbReference>
<dbReference type="Pfam" id="PF11611">
    <property type="entry name" value="DUF4352"/>
    <property type="match status" value="2"/>
</dbReference>
<gene>
    <name evidence="4" type="ORF">ACFPYI_06410</name>
</gene>
<dbReference type="PROSITE" id="PS51318">
    <property type="entry name" value="TAT"/>
    <property type="match status" value="1"/>
</dbReference>
<evidence type="ECO:0000313" key="4">
    <source>
        <dbReference type="EMBL" id="MFC5970962.1"/>
    </source>
</evidence>
<comment type="caution">
    <text evidence="4">The sequence shown here is derived from an EMBL/GenBank/DDBJ whole genome shotgun (WGS) entry which is preliminary data.</text>
</comment>
<dbReference type="PROSITE" id="PS51257">
    <property type="entry name" value="PROKAR_LIPOPROTEIN"/>
    <property type="match status" value="1"/>
</dbReference>
<keyword evidence="5" id="KW-1185">Reference proteome</keyword>
<feature type="domain" description="DUF4352" evidence="3">
    <location>
        <begin position="225"/>
        <end position="326"/>
    </location>
</feature>
<dbReference type="Gene3D" id="2.60.40.1240">
    <property type="match status" value="2"/>
</dbReference>
<feature type="compositionally biased region" description="Basic and acidic residues" evidence="2">
    <location>
        <begin position="27"/>
        <end position="41"/>
    </location>
</feature>
<feature type="compositionally biased region" description="Polar residues" evidence="2">
    <location>
        <begin position="42"/>
        <end position="53"/>
    </location>
</feature>
<sequence>MDRMDRRTYLALVAGGALALAGCARASAERQSTRGRGDESRGPQTTASQSPESPESYGLGDRFGVGDLDLVVYGADVVDRVDAPSDDDPFELDTESDENVLAATDGSAFAVVDVAVQHARGKGVVDVDRELTVALGDGTDRRYAAVRALRPEARAVTAGRLAPGEVVRGDLAYEVGDDVRDLVVEVGPPGAGPSAVVGTGEKRSQGVGERLQQDLQGVHEFSQGVERGGVEVRIASLERGNDLGGFLDADDGEEVVVLGVTVDNTTNRELRLSPAQLQLKDESGRVYDASSTMVGALGDLSELSVAAEEKEEGEVGYRVDEGSGELYWLFDFGEWGTDQRVAWLLR</sequence>
<dbReference type="RefSeq" id="WP_247413876.1">
    <property type="nucleotide sequence ID" value="NZ_JALLGW010000001.1"/>
</dbReference>
<feature type="domain" description="DUF4352" evidence="3">
    <location>
        <begin position="58"/>
        <end position="187"/>
    </location>
</feature>
<proteinExistence type="predicted"/>
<reference evidence="4 5" key="1">
    <citation type="journal article" date="2019" name="Int. J. Syst. Evol. Microbiol.">
        <title>The Global Catalogue of Microorganisms (GCM) 10K type strain sequencing project: providing services to taxonomists for standard genome sequencing and annotation.</title>
        <authorList>
            <consortium name="The Broad Institute Genomics Platform"/>
            <consortium name="The Broad Institute Genome Sequencing Center for Infectious Disease"/>
            <person name="Wu L."/>
            <person name="Ma J."/>
        </authorList>
    </citation>
    <scope>NUCLEOTIDE SEQUENCE [LARGE SCALE GENOMIC DNA]</scope>
    <source>
        <strain evidence="4 5">CGMCC 1.12543</strain>
    </source>
</reference>
<dbReference type="Proteomes" id="UP001596099">
    <property type="component" value="Unassembled WGS sequence"/>
</dbReference>
<dbReference type="InterPro" id="IPR029050">
    <property type="entry name" value="Immunoprotect_excell_Ig-like"/>
</dbReference>
<keyword evidence="1" id="KW-0732">Signal</keyword>
<feature type="region of interest" description="Disordered" evidence="2">
    <location>
        <begin position="27"/>
        <end position="59"/>
    </location>
</feature>
<accession>A0ABD5RK21</accession>
<evidence type="ECO:0000256" key="2">
    <source>
        <dbReference type="SAM" id="MobiDB-lite"/>
    </source>
</evidence>
<protein>
    <submittedName>
        <fullName evidence="4">DUF4352 domain-containing protein</fullName>
    </submittedName>
</protein>
<evidence type="ECO:0000313" key="5">
    <source>
        <dbReference type="Proteomes" id="UP001596099"/>
    </source>
</evidence>
<evidence type="ECO:0000256" key="1">
    <source>
        <dbReference type="ARBA" id="ARBA00022729"/>
    </source>
</evidence>
<dbReference type="AlphaFoldDB" id="A0ABD5RK21"/>